<dbReference type="InterPro" id="IPR003661">
    <property type="entry name" value="HisK_dim/P_dom"/>
</dbReference>
<comment type="subcellular location">
    <subcellularLocation>
        <location evidence="2">Cell membrane</location>
    </subcellularLocation>
</comment>
<dbReference type="Gene3D" id="1.10.287.130">
    <property type="match status" value="1"/>
</dbReference>
<accession>A0A2S9QL14</accession>
<evidence type="ECO:0000256" key="7">
    <source>
        <dbReference type="ARBA" id="ARBA00022777"/>
    </source>
</evidence>
<dbReference type="GO" id="GO:0000155">
    <property type="term" value="F:phosphorelay sensor kinase activity"/>
    <property type="evidence" value="ECO:0007669"/>
    <property type="project" value="InterPro"/>
</dbReference>
<sequence length="535" mass="57909">MSRLADRWTDVSLRAKITGVTVFILFLGLIVAGVGTMALLRPTLINQQTTELEQLRSDPSPALAPNADLGRLTANDVLFANREYYVAILDADGTLIRDNRFVGANEATERALPELPAQPLTLDVVAEHQRSGDFITLRSPSGTEWRAILLEIRDNNVPSGSLLIASSTSYITQTIANYVVIFTAFGIAVILLGAALTRLLVTATMLPLAEVEKTALEISRGDYSKRIMVTSPHTEVGHLGESLNVMLDRLDGSLEDRARTIERMRRFIGDASHELRTPLVSVRGYAELYRMGALQDQEQIAQAMERIEKESIRMTSLVEDLLALARLDERRPLELAPLPLNRLAHDAALDARAQAPEREVTVVEDPSGPEVVGDEHKVRQLMTNLIGNAMRHTPAGSPIEIVVSAGTAQPEGAPGSSETPHGPAETPRPGGTSGATTRPVPPETPMARFDIVDHGEGVPEQIRDKIFGRFWRADTSRNRETGGSGLGLAIVKSIVDAHGGRVSVHETPGGGATFRVELPAAGPTDDTVPVPRLRP</sequence>
<evidence type="ECO:0000256" key="8">
    <source>
        <dbReference type="ARBA" id="ARBA00022989"/>
    </source>
</evidence>
<dbReference type="InterPro" id="IPR005467">
    <property type="entry name" value="His_kinase_dom"/>
</dbReference>
<dbReference type="Proteomes" id="UP000238650">
    <property type="component" value="Unassembled WGS sequence"/>
</dbReference>
<dbReference type="AlphaFoldDB" id="A0A2S9QL14"/>
<feature type="region of interest" description="Disordered" evidence="11">
    <location>
        <begin position="408"/>
        <end position="445"/>
    </location>
</feature>
<dbReference type="SMART" id="SM00387">
    <property type="entry name" value="HATPase_c"/>
    <property type="match status" value="1"/>
</dbReference>
<dbReference type="GO" id="GO:0005886">
    <property type="term" value="C:plasma membrane"/>
    <property type="evidence" value="ECO:0007669"/>
    <property type="project" value="UniProtKB-SubCell"/>
</dbReference>
<comment type="caution">
    <text evidence="15">The sequence shown here is derived from an EMBL/GenBank/DDBJ whole genome shotgun (WGS) entry which is preliminary data.</text>
</comment>
<dbReference type="Pfam" id="PF00512">
    <property type="entry name" value="HisKA"/>
    <property type="match status" value="1"/>
</dbReference>
<evidence type="ECO:0000259" key="13">
    <source>
        <dbReference type="PROSITE" id="PS50109"/>
    </source>
</evidence>
<dbReference type="InterPro" id="IPR036890">
    <property type="entry name" value="HATPase_C_sf"/>
</dbReference>
<evidence type="ECO:0000259" key="14">
    <source>
        <dbReference type="PROSITE" id="PS50885"/>
    </source>
</evidence>
<evidence type="ECO:0000256" key="4">
    <source>
        <dbReference type="ARBA" id="ARBA00022553"/>
    </source>
</evidence>
<evidence type="ECO:0000256" key="12">
    <source>
        <dbReference type="SAM" id="Phobius"/>
    </source>
</evidence>
<feature type="transmembrane region" description="Helical" evidence="12">
    <location>
        <begin position="20"/>
        <end position="40"/>
    </location>
</feature>
<name>A0A2S9QL14_9MICO</name>
<dbReference type="Pfam" id="PF02518">
    <property type="entry name" value="HATPase_c"/>
    <property type="match status" value="1"/>
</dbReference>
<dbReference type="EC" id="2.7.13.3" evidence="3"/>
<reference evidence="15 16" key="1">
    <citation type="journal article" date="2017" name="New Microbes New Infect">
        <title>Genome sequence of 'Leucobacter massiliensis' sp. nov. isolated from human pharynx after travel to the 2014 Hajj.</title>
        <authorList>
            <person name="Leangapichart T."/>
            <person name="Gautret P."/>
            <person name="Nguyen T.T."/>
            <person name="Armstrong N."/>
            <person name="Rolain J.M."/>
        </authorList>
    </citation>
    <scope>NUCLEOTIDE SEQUENCE [LARGE SCALE GENOMIC DNA]</scope>
    <source>
        <strain evidence="15 16">122RC15</strain>
    </source>
</reference>
<feature type="domain" description="HAMP" evidence="14">
    <location>
        <begin position="202"/>
        <end position="255"/>
    </location>
</feature>
<keyword evidence="10 12" id="KW-0472">Membrane</keyword>
<dbReference type="InterPro" id="IPR004358">
    <property type="entry name" value="Sig_transdc_His_kin-like_C"/>
</dbReference>
<dbReference type="InterPro" id="IPR003660">
    <property type="entry name" value="HAMP_dom"/>
</dbReference>
<keyword evidence="8 12" id="KW-1133">Transmembrane helix</keyword>
<keyword evidence="7 15" id="KW-0418">Kinase</keyword>
<dbReference type="SUPFAM" id="SSF47384">
    <property type="entry name" value="Homodimeric domain of signal transducing histidine kinase"/>
    <property type="match status" value="1"/>
</dbReference>
<dbReference type="PANTHER" id="PTHR45436">
    <property type="entry name" value="SENSOR HISTIDINE KINASE YKOH"/>
    <property type="match status" value="1"/>
</dbReference>
<dbReference type="SUPFAM" id="SSF55874">
    <property type="entry name" value="ATPase domain of HSP90 chaperone/DNA topoisomerase II/histidine kinase"/>
    <property type="match status" value="1"/>
</dbReference>
<dbReference type="SUPFAM" id="SSF158472">
    <property type="entry name" value="HAMP domain-like"/>
    <property type="match status" value="1"/>
</dbReference>
<comment type="catalytic activity">
    <reaction evidence="1">
        <text>ATP + protein L-histidine = ADP + protein N-phospho-L-histidine.</text>
        <dbReference type="EC" id="2.7.13.3"/>
    </reaction>
</comment>
<evidence type="ECO:0000256" key="6">
    <source>
        <dbReference type="ARBA" id="ARBA00022692"/>
    </source>
</evidence>
<dbReference type="CDD" id="cd06225">
    <property type="entry name" value="HAMP"/>
    <property type="match status" value="1"/>
</dbReference>
<protein>
    <recommendedName>
        <fullName evidence="3">histidine kinase</fullName>
        <ecNumber evidence="3">2.7.13.3</ecNumber>
    </recommendedName>
</protein>
<dbReference type="Pfam" id="PF00672">
    <property type="entry name" value="HAMP"/>
    <property type="match status" value="1"/>
</dbReference>
<gene>
    <name evidence="15" type="ORF">B4915_12830</name>
</gene>
<dbReference type="PANTHER" id="PTHR45436:SF5">
    <property type="entry name" value="SENSOR HISTIDINE KINASE TRCS"/>
    <property type="match status" value="1"/>
</dbReference>
<dbReference type="EMBL" id="MWZD01000022">
    <property type="protein sequence ID" value="PRI10272.1"/>
    <property type="molecule type" value="Genomic_DNA"/>
</dbReference>
<dbReference type="SMART" id="SM00388">
    <property type="entry name" value="HisKA"/>
    <property type="match status" value="1"/>
</dbReference>
<dbReference type="PRINTS" id="PR00344">
    <property type="entry name" value="BCTRLSENSOR"/>
</dbReference>
<dbReference type="CDD" id="cd00082">
    <property type="entry name" value="HisKA"/>
    <property type="match status" value="1"/>
</dbReference>
<evidence type="ECO:0000256" key="1">
    <source>
        <dbReference type="ARBA" id="ARBA00000085"/>
    </source>
</evidence>
<organism evidence="15 16">
    <name type="scientific">Leucobacter massiliensis</name>
    <dbReference type="NCBI Taxonomy" id="1686285"/>
    <lineage>
        <taxon>Bacteria</taxon>
        <taxon>Bacillati</taxon>
        <taxon>Actinomycetota</taxon>
        <taxon>Actinomycetes</taxon>
        <taxon>Micrococcales</taxon>
        <taxon>Microbacteriaceae</taxon>
        <taxon>Leucobacter</taxon>
    </lineage>
</organism>
<feature type="domain" description="Histidine kinase" evidence="13">
    <location>
        <begin position="270"/>
        <end position="522"/>
    </location>
</feature>
<dbReference type="PROSITE" id="PS50885">
    <property type="entry name" value="HAMP"/>
    <property type="match status" value="1"/>
</dbReference>
<evidence type="ECO:0000256" key="5">
    <source>
        <dbReference type="ARBA" id="ARBA00022679"/>
    </source>
</evidence>
<dbReference type="OrthoDB" id="9786919at2"/>
<dbReference type="PROSITE" id="PS50109">
    <property type="entry name" value="HIS_KIN"/>
    <property type="match status" value="1"/>
</dbReference>
<evidence type="ECO:0000256" key="3">
    <source>
        <dbReference type="ARBA" id="ARBA00012438"/>
    </source>
</evidence>
<keyword evidence="5" id="KW-0808">Transferase</keyword>
<evidence type="ECO:0000313" key="15">
    <source>
        <dbReference type="EMBL" id="PRI10272.1"/>
    </source>
</evidence>
<evidence type="ECO:0000256" key="9">
    <source>
        <dbReference type="ARBA" id="ARBA00023012"/>
    </source>
</evidence>
<dbReference type="InterPro" id="IPR050428">
    <property type="entry name" value="TCS_sensor_his_kinase"/>
</dbReference>
<keyword evidence="6 12" id="KW-0812">Transmembrane</keyword>
<evidence type="ECO:0000256" key="11">
    <source>
        <dbReference type="SAM" id="MobiDB-lite"/>
    </source>
</evidence>
<dbReference type="InterPro" id="IPR036097">
    <property type="entry name" value="HisK_dim/P_sf"/>
</dbReference>
<dbReference type="Gene3D" id="3.30.565.10">
    <property type="entry name" value="Histidine kinase-like ATPase, C-terminal domain"/>
    <property type="match status" value="1"/>
</dbReference>
<dbReference type="RefSeq" id="WP_105806209.1">
    <property type="nucleotide sequence ID" value="NZ_MWZD01000022.1"/>
</dbReference>
<keyword evidence="4" id="KW-0597">Phosphoprotein</keyword>
<keyword evidence="16" id="KW-1185">Reference proteome</keyword>
<dbReference type="FunFam" id="1.10.287.130:FF:000001">
    <property type="entry name" value="Two-component sensor histidine kinase"/>
    <property type="match status" value="1"/>
</dbReference>
<keyword evidence="9" id="KW-0902">Two-component regulatory system</keyword>
<evidence type="ECO:0000256" key="2">
    <source>
        <dbReference type="ARBA" id="ARBA00004236"/>
    </source>
</evidence>
<proteinExistence type="predicted"/>
<evidence type="ECO:0000313" key="16">
    <source>
        <dbReference type="Proteomes" id="UP000238650"/>
    </source>
</evidence>
<dbReference type="InterPro" id="IPR003594">
    <property type="entry name" value="HATPase_dom"/>
</dbReference>
<dbReference type="SMART" id="SM00304">
    <property type="entry name" value="HAMP"/>
    <property type="match status" value="1"/>
</dbReference>
<evidence type="ECO:0000256" key="10">
    <source>
        <dbReference type="ARBA" id="ARBA00023136"/>
    </source>
</evidence>
<dbReference type="CDD" id="cd00075">
    <property type="entry name" value="HATPase"/>
    <property type="match status" value="1"/>
</dbReference>
<feature type="transmembrane region" description="Helical" evidence="12">
    <location>
        <begin position="175"/>
        <end position="196"/>
    </location>
</feature>
<dbReference type="Gene3D" id="6.10.340.10">
    <property type="match status" value="1"/>
</dbReference>